<evidence type="ECO:0000313" key="1">
    <source>
        <dbReference type="EMBL" id="CAG8790822.1"/>
    </source>
</evidence>
<reference evidence="1" key="1">
    <citation type="submission" date="2021-06" db="EMBL/GenBank/DDBJ databases">
        <authorList>
            <person name="Kallberg Y."/>
            <person name="Tangrot J."/>
            <person name="Rosling A."/>
        </authorList>
    </citation>
    <scope>NUCLEOTIDE SEQUENCE</scope>
    <source>
        <strain evidence="1">MA453B</strain>
    </source>
</reference>
<organism evidence="1 2">
    <name type="scientific">Dentiscutata erythropus</name>
    <dbReference type="NCBI Taxonomy" id="1348616"/>
    <lineage>
        <taxon>Eukaryota</taxon>
        <taxon>Fungi</taxon>
        <taxon>Fungi incertae sedis</taxon>
        <taxon>Mucoromycota</taxon>
        <taxon>Glomeromycotina</taxon>
        <taxon>Glomeromycetes</taxon>
        <taxon>Diversisporales</taxon>
        <taxon>Gigasporaceae</taxon>
        <taxon>Dentiscutata</taxon>
    </lineage>
</organism>
<dbReference type="AlphaFoldDB" id="A0A9N9JRM9"/>
<protein>
    <submittedName>
        <fullName evidence="1">8138_t:CDS:1</fullName>
    </submittedName>
</protein>
<name>A0A9N9JRM9_9GLOM</name>
<feature type="non-terminal residue" evidence="1">
    <location>
        <position position="83"/>
    </location>
</feature>
<accession>A0A9N9JRM9</accession>
<evidence type="ECO:0000313" key="2">
    <source>
        <dbReference type="Proteomes" id="UP000789405"/>
    </source>
</evidence>
<gene>
    <name evidence="1" type="ORF">DERYTH_LOCUS21390</name>
</gene>
<dbReference type="Proteomes" id="UP000789405">
    <property type="component" value="Unassembled WGS sequence"/>
</dbReference>
<keyword evidence="2" id="KW-1185">Reference proteome</keyword>
<sequence length="83" mass="9710">MEKVKIIALEHINSNNYIDDFYESNSQMFCIACRHIVNHTKKSIINNHLNSTTHKNRKNMRLLSNEPNIVERQDINLALAKAF</sequence>
<dbReference type="OrthoDB" id="2405594at2759"/>
<proteinExistence type="predicted"/>
<comment type="caution">
    <text evidence="1">The sequence shown here is derived from an EMBL/GenBank/DDBJ whole genome shotgun (WGS) entry which is preliminary data.</text>
</comment>
<dbReference type="EMBL" id="CAJVPY010027188">
    <property type="protein sequence ID" value="CAG8790822.1"/>
    <property type="molecule type" value="Genomic_DNA"/>
</dbReference>